<proteinExistence type="inferred from homology"/>
<dbReference type="NCBIfam" id="NF007153">
    <property type="entry name" value="PRK09588.1"/>
    <property type="match status" value="1"/>
</dbReference>
<dbReference type="EC" id="6.5.1.-" evidence="11"/>
<feature type="binding site" evidence="10">
    <location>
        <position position="168"/>
    </location>
    <ligand>
        <name>Mn(2+)</name>
        <dbReference type="ChEBI" id="CHEBI:29035"/>
        <label>2</label>
    </ligand>
</feature>
<dbReference type="GO" id="GO:0046872">
    <property type="term" value="F:metal ion binding"/>
    <property type="evidence" value="ECO:0007669"/>
    <property type="project" value="UniProtKB-UniRule"/>
</dbReference>
<dbReference type="GO" id="GO:0005525">
    <property type="term" value="F:GTP binding"/>
    <property type="evidence" value="ECO:0007669"/>
    <property type="project" value="UniProtKB-KW"/>
</dbReference>
<feature type="binding site" evidence="10">
    <location>
        <position position="239"/>
    </location>
    <ligand>
        <name>Mn(2+)</name>
        <dbReference type="ChEBI" id="CHEBI:29035"/>
        <label>2</label>
    </ligand>
</feature>
<feature type="binding site" evidence="9">
    <location>
        <begin position="239"/>
        <end position="240"/>
    </location>
    <ligand>
        <name>GMP</name>
        <dbReference type="ChEBI" id="CHEBI:58115"/>
    </ligand>
</feature>
<reference evidence="12 13" key="1">
    <citation type="submission" date="2018-06" db="EMBL/GenBank/DDBJ databases">
        <authorList>
            <consortium name="Pathogen Informatics"/>
            <person name="Doyle S."/>
        </authorList>
    </citation>
    <scope>NUCLEOTIDE SEQUENCE [LARGE SCALE GENOMIC DNA]</scope>
    <source>
        <strain evidence="12 13">NCTC10865</strain>
    </source>
</reference>
<comment type="cofactor">
    <cofactor evidence="10 11">
        <name>Mn(2+)</name>
        <dbReference type="ChEBI" id="CHEBI:29035"/>
    </cofactor>
    <text evidence="10 11">Binds 2 manganese ions per subunit.</text>
</comment>
<protein>
    <recommendedName>
        <fullName evidence="11">tRNA-splicing ligase RtcB</fullName>
        <ecNumber evidence="11">6.5.1.-</ecNumber>
    </recommendedName>
</protein>
<gene>
    <name evidence="12" type="primary">rtcB_2</name>
    <name evidence="11" type="synonym">rtcB</name>
    <name evidence="12" type="ORF">NCTC10865_04961</name>
</gene>
<comment type="subunit">
    <text evidence="11">Monomer.</text>
</comment>
<dbReference type="InterPro" id="IPR036025">
    <property type="entry name" value="RtcB-like_sf"/>
</dbReference>
<keyword evidence="2 10" id="KW-0479">Metal-binding</keyword>
<feature type="binding site" evidence="9">
    <location>
        <position position="277"/>
    </location>
    <ligand>
        <name>GMP</name>
        <dbReference type="ChEBI" id="CHEBI:58115"/>
    </ligand>
</feature>
<evidence type="ECO:0000256" key="11">
    <source>
        <dbReference type="RuleBase" id="RU371113"/>
    </source>
</evidence>
<feature type="binding site" evidence="10">
    <location>
        <position position="137"/>
    </location>
    <ligand>
        <name>Mn(2+)</name>
        <dbReference type="ChEBI" id="CHEBI:29035"/>
        <label>1</label>
    </ligand>
</feature>
<dbReference type="SUPFAM" id="SSF103365">
    <property type="entry name" value="Hypothetical protein PH1602"/>
    <property type="match status" value="1"/>
</dbReference>
<evidence type="ECO:0000256" key="3">
    <source>
        <dbReference type="ARBA" id="ARBA00022741"/>
    </source>
</evidence>
<dbReference type="Proteomes" id="UP000254159">
    <property type="component" value="Unassembled WGS sequence"/>
</dbReference>
<name>A0A376RNR3_ECOLX</name>
<dbReference type="PANTHER" id="PTHR11118">
    <property type="entry name" value="RNA-SPLICING LIGASE RTCB HOMOLOG"/>
    <property type="match status" value="1"/>
</dbReference>
<accession>A0A376RNR3</accession>
<dbReference type="InterPro" id="IPR045853">
    <property type="entry name" value="Pep_chain_release_fac_I_sf"/>
</dbReference>
<keyword evidence="1 11" id="KW-0436">Ligase</keyword>
<evidence type="ECO:0000256" key="10">
    <source>
        <dbReference type="PIRSR" id="PIRSR601233-3"/>
    </source>
</evidence>
<sequence length="520" mass="57480">MGNYIRPLSDAVFTIASDDLWIESLAIQQLHTTANLPNMQRVVGMPDLHPGRGYPIGAAFFSVGRFYPALVGNDIGCGMALWQTDILTRKYNADKFEKRLSDLDDVAEESWLEENLPSAFAQHPWRSSLGSIGGGNHFAELQQVDQIINAELFALAGLDAQHLQLLVHSGSRGVGQSILQRHIASFSHHGLPQGSDDALRYIAEHDDALAFACINRQMIALRIMQQVKATGSPVLDVAHNFVSACQIGDQQGWLHRKGATQDDNGLVIIPGSRGDYSWIVQPVANEKTLHSLAHGAGRKWGRTECKGRLAAKYTATQLSRTELGSRVICRDKQLIFEEAPQAYKSAESVVQCLVQAGLIIPGRAAASGANAQKQWREKRMILLQLSSAQGPEECCLAVKKALDRLIKEAARQDVAVTVLETETGRYSDTLRSALVSLDGDNAWALSESWCGTIQWICPSPYRPHHGRKTGFWALGVLPLMSRNNRMQSVMRRCVRRGRAVNMSIKPTRRYAPRIWHPVLA</sequence>
<dbReference type="GO" id="GO:0006396">
    <property type="term" value="P:RNA processing"/>
    <property type="evidence" value="ECO:0007669"/>
    <property type="project" value="InterPro"/>
</dbReference>
<keyword evidence="4" id="KW-0692">RNA repair</keyword>
<evidence type="ECO:0000256" key="1">
    <source>
        <dbReference type="ARBA" id="ARBA00022598"/>
    </source>
</evidence>
<dbReference type="SUPFAM" id="SSF75620">
    <property type="entry name" value="Release factor"/>
    <property type="match status" value="1"/>
</dbReference>
<evidence type="ECO:0000256" key="9">
    <source>
        <dbReference type="PIRSR" id="PIRSR601233-2"/>
    </source>
</evidence>
<evidence type="ECO:0000313" key="13">
    <source>
        <dbReference type="Proteomes" id="UP000254159"/>
    </source>
</evidence>
<dbReference type="InterPro" id="IPR001233">
    <property type="entry name" value="RtcB"/>
</dbReference>
<evidence type="ECO:0000256" key="7">
    <source>
        <dbReference type="ARBA" id="ARBA00047746"/>
    </source>
</evidence>
<dbReference type="Gene3D" id="3.90.1860.10">
    <property type="entry name" value="tRNA-splicing ligase RtcB"/>
    <property type="match status" value="1"/>
</dbReference>
<dbReference type="GO" id="GO:0003972">
    <property type="term" value="F:RNA ligase (ATP) activity"/>
    <property type="evidence" value="ECO:0007669"/>
    <property type="project" value="TreeGrafter"/>
</dbReference>
<dbReference type="GO" id="GO:0042245">
    <property type="term" value="P:RNA repair"/>
    <property type="evidence" value="ECO:0007669"/>
    <property type="project" value="UniProtKB-KW"/>
</dbReference>
<evidence type="ECO:0000256" key="4">
    <source>
        <dbReference type="ARBA" id="ARBA00022800"/>
    </source>
</evidence>
<evidence type="ECO:0000256" key="8">
    <source>
        <dbReference type="PIRSR" id="PIRSR601233-1"/>
    </source>
</evidence>
<evidence type="ECO:0000256" key="6">
    <source>
        <dbReference type="ARBA" id="ARBA00023211"/>
    </source>
</evidence>
<organism evidence="12 13">
    <name type="scientific">Escherichia coli</name>
    <dbReference type="NCBI Taxonomy" id="562"/>
    <lineage>
        <taxon>Bacteria</taxon>
        <taxon>Pseudomonadati</taxon>
        <taxon>Pseudomonadota</taxon>
        <taxon>Gammaproteobacteria</taxon>
        <taxon>Enterobacterales</taxon>
        <taxon>Enterobacteriaceae</taxon>
        <taxon>Escherichia</taxon>
    </lineage>
</organism>
<feature type="binding site" evidence="9">
    <location>
        <begin position="294"/>
        <end position="297"/>
    </location>
    <ligand>
        <name>GMP</name>
        <dbReference type="ChEBI" id="CHEBI:58115"/>
    </ligand>
</feature>
<dbReference type="NCBIfam" id="TIGR03073">
    <property type="entry name" value="release_rtcB"/>
    <property type="match status" value="1"/>
</dbReference>
<dbReference type="PANTHER" id="PTHR11118:SF1">
    <property type="entry name" value="RNA-SPLICING LIGASE RTCB HOMOLOG"/>
    <property type="match status" value="1"/>
</dbReference>
<evidence type="ECO:0000256" key="2">
    <source>
        <dbReference type="ARBA" id="ARBA00022723"/>
    </source>
</evidence>
<dbReference type="EMBL" id="UGCD01000002">
    <property type="protein sequence ID" value="STI19586.1"/>
    <property type="molecule type" value="Genomic_DNA"/>
</dbReference>
<comment type="catalytic activity">
    <reaction evidence="7">
        <text>a 3'-end 3'-phospho-ribonucleotide-RNA + a 5'-end dephospho-ribonucleoside-RNA + GTP = a ribonucleotidyl-ribonucleotide-RNA + GMP + diphosphate</text>
        <dbReference type="Rhea" id="RHEA:68076"/>
        <dbReference type="Rhea" id="RHEA-COMP:10463"/>
        <dbReference type="Rhea" id="RHEA-COMP:13936"/>
        <dbReference type="Rhea" id="RHEA-COMP:17355"/>
        <dbReference type="ChEBI" id="CHEBI:33019"/>
        <dbReference type="ChEBI" id="CHEBI:37565"/>
        <dbReference type="ChEBI" id="CHEBI:58115"/>
        <dbReference type="ChEBI" id="CHEBI:83062"/>
        <dbReference type="ChEBI" id="CHEBI:138284"/>
        <dbReference type="ChEBI" id="CHEBI:173118"/>
        <dbReference type="EC" id="6.5.1.8"/>
    </reaction>
</comment>
<feature type="binding site" evidence="10">
    <location>
        <position position="74"/>
    </location>
    <ligand>
        <name>Mn(2+)</name>
        <dbReference type="ChEBI" id="CHEBI:29035"/>
        <label>1</label>
    </ligand>
</feature>
<keyword evidence="3 9" id="KW-0547">Nucleotide-binding</keyword>
<dbReference type="AlphaFoldDB" id="A0A376RNR3"/>
<feature type="binding site" evidence="9">
    <location>
        <begin position="136"/>
        <end position="140"/>
    </location>
    <ligand>
        <name>GMP</name>
        <dbReference type="ChEBI" id="CHEBI:58115"/>
    </ligand>
</feature>
<keyword evidence="6 10" id="KW-0464">Manganese</keyword>
<feature type="active site" description="GMP-histidine intermediate" evidence="8">
    <location>
        <position position="294"/>
    </location>
</feature>
<evidence type="ECO:0000313" key="12">
    <source>
        <dbReference type="EMBL" id="STI19586.1"/>
    </source>
</evidence>
<dbReference type="InterPro" id="IPR017510">
    <property type="entry name" value="RtcB2"/>
</dbReference>
<evidence type="ECO:0000256" key="5">
    <source>
        <dbReference type="ARBA" id="ARBA00023134"/>
    </source>
</evidence>
<dbReference type="Pfam" id="PF01139">
    <property type="entry name" value="RtcB"/>
    <property type="match status" value="2"/>
</dbReference>
<dbReference type="GO" id="GO:0170057">
    <property type="term" value="F:RNA ligase (GTP) activity"/>
    <property type="evidence" value="ECO:0007669"/>
    <property type="project" value="UniProtKB-EC"/>
</dbReference>
<keyword evidence="5 9" id="KW-0342">GTP-binding</keyword>
<comment type="similarity">
    <text evidence="11">Belongs to the RtcB family.</text>
</comment>